<accession>A0AAV6Y1U1</accession>
<feature type="transmembrane region" description="Helical" evidence="6">
    <location>
        <begin position="137"/>
        <end position="160"/>
    </location>
</feature>
<protein>
    <recommendedName>
        <fullName evidence="6">Protein DETOXIFICATION</fullName>
    </recommendedName>
    <alternativeName>
        <fullName evidence="6">Multidrug and toxic compound extrusion protein</fullName>
    </alternativeName>
</protein>
<evidence type="ECO:0000313" key="9">
    <source>
        <dbReference type="Proteomes" id="UP000826271"/>
    </source>
</evidence>
<dbReference type="Pfam" id="PF01554">
    <property type="entry name" value="MatE"/>
    <property type="match status" value="2"/>
</dbReference>
<name>A0AAV6Y1U1_9LAMI</name>
<dbReference type="NCBIfam" id="TIGR00797">
    <property type="entry name" value="matE"/>
    <property type="match status" value="1"/>
</dbReference>
<keyword evidence="4 6" id="KW-1133">Transmembrane helix</keyword>
<feature type="transmembrane region" description="Helical" evidence="6">
    <location>
        <begin position="282"/>
        <end position="303"/>
    </location>
</feature>
<dbReference type="GO" id="GO:0042910">
    <property type="term" value="F:xenobiotic transmembrane transporter activity"/>
    <property type="evidence" value="ECO:0007669"/>
    <property type="project" value="InterPro"/>
</dbReference>
<sequence>MEHLKSEVVNEPLLESKEPSPEEVSSELEDILSDTTLSRWRRFRKAIVIELKYLSQLAGPSVIVYLLNNVTSMSTQIFCGHLGNLELAASSLGNNGIQLLAYGIMLGMGSAVETLCGQAYGAHKYEMLGVYMQRSTILLMLTAIPVMLVYIFSKPVLLLLGETDRVASAAALFVYGLIPQIFAYAANFPIQKFLQAQSIVNPSAYISAAVLVVHILLTWLVLYVFGWGLIGAGLVLSFSWWVIAVAQFVYILVSERCKTTWAGFSLMAFSGLWDFFKLSAASSVMLCLETWYFQVLVLIAGLLPNPEVALDSLAICGAILGWVFMVAVGFNAAVSVRVSNELGARHPKSAAFSVVVSTTTSFIISFIFAILTLVFRHQLSYIFTTGKVVSDAVSDLTPLLAIAILLNGVQPVLSGIHTYIHTYIYHYLLFSLIIFMDSFSEMLNNSVSRNGINCVAVGCGWQAFVAYVNVGCYYVVGVPIGAFLAYMFNLGAKGIWTGMLGGTIIQTIILLWVTIRTDWNKEVLIFDFLG</sequence>
<feature type="transmembrane region" description="Helical" evidence="6">
    <location>
        <begin position="423"/>
        <end position="443"/>
    </location>
</feature>
<organism evidence="8 9">
    <name type="scientific">Buddleja alternifolia</name>
    <dbReference type="NCBI Taxonomy" id="168488"/>
    <lineage>
        <taxon>Eukaryota</taxon>
        <taxon>Viridiplantae</taxon>
        <taxon>Streptophyta</taxon>
        <taxon>Embryophyta</taxon>
        <taxon>Tracheophyta</taxon>
        <taxon>Spermatophyta</taxon>
        <taxon>Magnoliopsida</taxon>
        <taxon>eudicotyledons</taxon>
        <taxon>Gunneridae</taxon>
        <taxon>Pentapetalae</taxon>
        <taxon>asterids</taxon>
        <taxon>lamiids</taxon>
        <taxon>Lamiales</taxon>
        <taxon>Scrophulariaceae</taxon>
        <taxon>Buddlejeae</taxon>
        <taxon>Buddleja</taxon>
    </lineage>
</organism>
<dbReference type="GO" id="GO:0016020">
    <property type="term" value="C:membrane"/>
    <property type="evidence" value="ECO:0007669"/>
    <property type="project" value="UniProtKB-SubCell"/>
</dbReference>
<dbReference type="AlphaFoldDB" id="A0AAV6Y1U1"/>
<dbReference type="CDD" id="cd13132">
    <property type="entry name" value="MATE_eukaryotic"/>
    <property type="match status" value="1"/>
</dbReference>
<feature type="transmembrane region" description="Helical" evidence="6">
    <location>
        <begin position="99"/>
        <end position="116"/>
    </location>
</feature>
<feature type="compositionally biased region" description="Basic and acidic residues" evidence="7">
    <location>
        <begin position="1"/>
        <end position="20"/>
    </location>
</feature>
<gene>
    <name evidence="8" type="ORF">BUALT_Bualt03G0188700</name>
</gene>
<feature type="transmembrane region" description="Helical" evidence="6">
    <location>
        <begin position="231"/>
        <end position="253"/>
    </location>
</feature>
<evidence type="ECO:0000256" key="7">
    <source>
        <dbReference type="SAM" id="MobiDB-lite"/>
    </source>
</evidence>
<feature type="transmembrane region" description="Helical" evidence="6">
    <location>
        <begin position="205"/>
        <end position="225"/>
    </location>
</feature>
<dbReference type="InterPro" id="IPR002528">
    <property type="entry name" value="MATE_fam"/>
</dbReference>
<keyword evidence="5 6" id="KW-0472">Membrane</keyword>
<keyword evidence="3 6" id="KW-0812">Transmembrane</keyword>
<evidence type="ECO:0000313" key="8">
    <source>
        <dbReference type="EMBL" id="KAG8386821.1"/>
    </source>
</evidence>
<proteinExistence type="inferred from homology"/>
<evidence type="ECO:0000256" key="1">
    <source>
        <dbReference type="ARBA" id="ARBA00004141"/>
    </source>
</evidence>
<reference evidence="8" key="1">
    <citation type="submission" date="2019-10" db="EMBL/GenBank/DDBJ databases">
        <authorList>
            <person name="Zhang R."/>
            <person name="Pan Y."/>
            <person name="Wang J."/>
            <person name="Ma R."/>
            <person name="Yu S."/>
        </authorList>
    </citation>
    <scope>NUCLEOTIDE SEQUENCE</scope>
    <source>
        <strain evidence="8">LA-IB0</strain>
        <tissue evidence="8">Leaf</tissue>
    </source>
</reference>
<feature type="transmembrane region" description="Helical" evidence="6">
    <location>
        <begin position="464"/>
        <end position="488"/>
    </location>
</feature>
<feature type="transmembrane region" description="Helical" evidence="6">
    <location>
        <begin position="494"/>
        <end position="515"/>
    </location>
</feature>
<evidence type="ECO:0000256" key="6">
    <source>
        <dbReference type="RuleBase" id="RU004914"/>
    </source>
</evidence>
<evidence type="ECO:0000256" key="4">
    <source>
        <dbReference type="ARBA" id="ARBA00022989"/>
    </source>
</evidence>
<dbReference type="PANTHER" id="PTHR11206">
    <property type="entry name" value="MULTIDRUG RESISTANCE PROTEIN"/>
    <property type="match status" value="1"/>
</dbReference>
<dbReference type="Proteomes" id="UP000826271">
    <property type="component" value="Unassembled WGS sequence"/>
</dbReference>
<dbReference type="InterPro" id="IPR045069">
    <property type="entry name" value="MATE_euk"/>
</dbReference>
<feature type="transmembrane region" description="Helical" evidence="6">
    <location>
        <begin position="396"/>
        <end position="417"/>
    </location>
</feature>
<dbReference type="GO" id="GO:0015297">
    <property type="term" value="F:antiporter activity"/>
    <property type="evidence" value="ECO:0007669"/>
    <property type="project" value="InterPro"/>
</dbReference>
<dbReference type="EMBL" id="WHWC01000003">
    <property type="protein sequence ID" value="KAG8386821.1"/>
    <property type="molecule type" value="Genomic_DNA"/>
</dbReference>
<keyword evidence="9" id="KW-1185">Reference proteome</keyword>
<feature type="region of interest" description="Disordered" evidence="7">
    <location>
        <begin position="1"/>
        <end position="27"/>
    </location>
</feature>
<evidence type="ECO:0000256" key="2">
    <source>
        <dbReference type="ARBA" id="ARBA00010199"/>
    </source>
</evidence>
<evidence type="ECO:0000256" key="3">
    <source>
        <dbReference type="ARBA" id="ARBA00022692"/>
    </source>
</evidence>
<feature type="transmembrane region" description="Helical" evidence="6">
    <location>
        <begin position="166"/>
        <end position="185"/>
    </location>
</feature>
<feature type="transmembrane region" description="Helical" evidence="6">
    <location>
        <begin position="260"/>
        <end position="276"/>
    </location>
</feature>
<feature type="transmembrane region" description="Helical" evidence="6">
    <location>
        <begin position="310"/>
        <end position="330"/>
    </location>
</feature>
<dbReference type="GO" id="GO:1990961">
    <property type="term" value="P:xenobiotic detoxification by transmembrane export across the plasma membrane"/>
    <property type="evidence" value="ECO:0007669"/>
    <property type="project" value="InterPro"/>
</dbReference>
<evidence type="ECO:0000256" key="5">
    <source>
        <dbReference type="ARBA" id="ARBA00023136"/>
    </source>
</evidence>
<comment type="similarity">
    <text evidence="2 6">Belongs to the multi antimicrobial extrusion (MATE) (TC 2.A.66.1) family.</text>
</comment>
<comment type="subcellular location">
    <subcellularLocation>
        <location evidence="1">Membrane</location>
        <topology evidence="1">Multi-pass membrane protein</topology>
    </subcellularLocation>
</comment>
<comment type="caution">
    <text evidence="8">The sequence shown here is derived from an EMBL/GenBank/DDBJ whole genome shotgun (WGS) entry which is preliminary data.</text>
</comment>
<feature type="transmembrane region" description="Helical" evidence="6">
    <location>
        <begin position="350"/>
        <end position="375"/>
    </location>
</feature>